<dbReference type="InterPro" id="IPR006203">
    <property type="entry name" value="GHMP_knse_ATP-bd_CS"/>
</dbReference>
<dbReference type="RefSeq" id="WP_088077732.1">
    <property type="nucleotide sequence ID" value="NZ_JAHQCR010000075.1"/>
</dbReference>
<dbReference type="PANTHER" id="PTHR10457">
    <property type="entry name" value="MEVALONATE KINASE/GALACTOKINASE"/>
    <property type="match status" value="1"/>
</dbReference>
<comment type="catalytic activity">
    <reaction evidence="11">
        <text>alpha-D-galactose + ATP = alpha-D-galactose 1-phosphate + ADP + H(+)</text>
        <dbReference type="Rhea" id="RHEA:13553"/>
        <dbReference type="ChEBI" id="CHEBI:15378"/>
        <dbReference type="ChEBI" id="CHEBI:28061"/>
        <dbReference type="ChEBI" id="CHEBI:30616"/>
        <dbReference type="ChEBI" id="CHEBI:58336"/>
        <dbReference type="ChEBI" id="CHEBI:456216"/>
        <dbReference type="EC" id="2.7.1.6"/>
    </reaction>
</comment>
<feature type="binding site" evidence="11">
    <location>
        <position position="72"/>
    </location>
    <ligand>
        <name>ATP</name>
        <dbReference type="ChEBI" id="CHEBI:30616"/>
    </ligand>
</feature>
<name>A0ABS6K050_9BACI</name>
<keyword evidence="8 11" id="KW-0460">Magnesium</keyword>
<dbReference type="InterPro" id="IPR006206">
    <property type="entry name" value="Mevalonate/galactokinase"/>
</dbReference>
<accession>A0ABS6K050</accession>
<keyword evidence="2 11" id="KW-0963">Cytoplasm</keyword>
<feature type="domain" description="Galactokinase N-terminal" evidence="15">
    <location>
        <begin position="20"/>
        <end position="60"/>
    </location>
</feature>
<dbReference type="HAMAP" id="MF_00246">
    <property type="entry name" value="Galactokinase"/>
    <property type="match status" value="1"/>
</dbReference>
<evidence type="ECO:0000256" key="9">
    <source>
        <dbReference type="ARBA" id="ARBA00023144"/>
    </source>
</evidence>
<dbReference type="NCBIfam" id="TIGR00131">
    <property type="entry name" value="gal_kin"/>
    <property type="match status" value="1"/>
</dbReference>
<keyword evidence="6 11" id="KW-0418">Kinase</keyword>
<dbReference type="Gene3D" id="3.30.230.10">
    <property type="match status" value="1"/>
</dbReference>
<feature type="binding site" evidence="11">
    <location>
        <position position="167"/>
    </location>
    <ligand>
        <name>Mg(2+)</name>
        <dbReference type="ChEBI" id="CHEBI:18420"/>
    </ligand>
</feature>
<dbReference type="Proteomes" id="UP000790580">
    <property type="component" value="Unassembled WGS sequence"/>
</dbReference>
<dbReference type="InterPro" id="IPR006204">
    <property type="entry name" value="GHMP_kinase_N_dom"/>
</dbReference>
<comment type="pathway">
    <text evidence="11">Carbohydrate metabolism; galactose metabolism.</text>
</comment>
<keyword evidence="3 11" id="KW-0808">Transferase</keyword>
<dbReference type="Pfam" id="PF00288">
    <property type="entry name" value="GHMP_kinases_N"/>
    <property type="match status" value="1"/>
</dbReference>
<feature type="binding site" evidence="11">
    <location>
        <position position="229"/>
    </location>
    <ligand>
        <name>substrate</name>
    </ligand>
</feature>
<dbReference type="PRINTS" id="PR00959">
    <property type="entry name" value="MEVGALKINASE"/>
</dbReference>
<evidence type="ECO:0000313" key="16">
    <source>
        <dbReference type="EMBL" id="MBU9723314.1"/>
    </source>
</evidence>
<evidence type="ECO:0000256" key="2">
    <source>
        <dbReference type="ARBA" id="ARBA00022490"/>
    </source>
</evidence>
<feature type="domain" description="GHMP kinase N-terminal" evidence="13">
    <location>
        <begin position="98"/>
        <end position="186"/>
    </location>
</feature>
<organism evidence="16 17">
    <name type="scientific">Evansella alkalicola</name>
    <dbReference type="NCBI Taxonomy" id="745819"/>
    <lineage>
        <taxon>Bacteria</taxon>
        <taxon>Bacillati</taxon>
        <taxon>Bacillota</taxon>
        <taxon>Bacilli</taxon>
        <taxon>Bacillales</taxon>
        <taxon>Bacillaceae</taxon>
        <taxon>Evansella</taxon>
    </lineage>
</organism>
<dbReference type="InterPro" id="IPR019741">
    <property type="entry name" value="Galactokinase_CS"/>
</dbReference>
<comment type="caution">
    <text evidence="16">The sequence shown here is derived from an EMBL/GenBank/DDBJ whole genome shotgun (WGS) entry which is preliminary data.</text>
</comment>
<comment type="similarity">
    <text evidence="1 11">Belongs to the GHMP kinase family. GalK subfamily.</text>
</comment>
<comment type="subcellular location">
    <subcellularLocation>
        <location evidence="11">Cytoplasm</location>
    </subcellularLocation>
</comment>
<evidence type="ECO:0000256" key="10">
    <source>
        <dbReference type="ARBA" id="ARBA00023277"/>
    </source>
</evidence>
<dbReference type="InterPro" id="IPR000705">
    <property type="entry name" value="Galactokinase"/>
</dbReference>
<dbReference type="PRINTS" id="PR00473">
    <property type="entry name" value="GALCTOKINASE"/>
</dbReference>
<dbReference type="PANTHER" id="PTHR10457:SF7">
    <property type="entry name" value="GALACTOKINASE-RELATED"/>
    <property type="match status" value="1"/>
</dbReference>
<evidence type="ECO:0000256" key="6">
    <source>
        <dbReference type="ARBA" id="ARBA00022777"/>
    </source>
</evidence>
<evidence type="ECO:0000256" key="12">
    <source>
        <dbReference type="NCBIfam" id="TIGR00131"/>
    </source>
</evidence>
<keyword evidence="17" id="KW-1185">Reference proteome</keyword>
<dbReference type="InterPro" id="IPR013750">
    <property type="entry name" value="GHMP_kinase_C_dom"/>
</dbReference>
<dbReference type="SUPFAM" id="SSF54211">
    <property type="entry name" value="Ribosomal protein S5 domain 2-like"/>
    <property type="match status" value="1"/>
</dbReference>
<evidence type="ECO:0000256" key="1">
    <source>
        <dbReference type="ARBA" id="ARBA00006566"/>
    </source>
</evidence>
<dbReference type="Pfam" id="PF08544">
    <property type="entry name" value="GHMP_kinases_C"/>
    <property type="match status" value="1"/>
</dbReference>
<dbReference type="GO" id="GO:0004335">
    <property type="term" value="F:galactokinase activity"/>
    <property type="evidence" value="ECO:0007669"/>
    <property type="project" value="UniProtKB-EC"/>
</dbReference>
<feature type="domain" description="GHMP kinase C-terminal" evidence="14">
    <location>
        <begin position="290"/>
        <end position="370"/>
    </location>
</feature>
<evidence type="ECO:0000256" key="3">
    <source>
        <dbReference type="ARBA" id="ARBA00022679"/>
    </source>
</evidence>
<reference evidence="16 17" key="1">
    <citation type="submission" date="2021-06" db="EMBL/GenBank/DDBJ databases">
        <title>Bacillus sp. RD4P76, an endophyte from a halophyte.</title>
        <authorList>
            <person name="Sun J.-Q."/>
        </authorList>
    </citation>
    <scope>NUCLEOTIDE SEQUENCE [LARGE SCALE GENOMIC DNA]</scope>
    <source>
        <strain evidence="16 17">JCM 17098</strain>
    </source>
</reference>
<dbReference type="Gene3D" id="3.30.70.890">
    <property type="entry name" value="GHMP kinase, C-terminal domain"/>
    <property type="match status" value="1"/>
</dbReference>
<dbReference type="SUPFAM" id="SSF55060">
    <property type="entry name" value="GHMP Kinase, C-terminal domain"/>
    <property type="match status" value="1"/>
</dbReference>
<dbReference type="PIRSF" id="PIRSF000530">
    <property type="entry name" value="Galactokinase"/>
    <property type="match status" value="1"/>
</dbReference>
<comment type="function">
    <text evidence="11">Catalyzes the transfer of the gamma-phosphate of ATP to D-galactose to form alpha-D-galactose-1-phosphate (Gal-1-P).</text>
</comment>
<evidence type="ECO:0000259" key="15">
    <source>
        <dbReference type="Pfam" id="PF10509"/>
    </source>
</evidence>
<sequence length="393" mass="44099">MREKLTTTFKTAFHDRENSDLGSTRLFFAPGRVNLIGEHIDYNGGFVFPVALSLGTYALILPRQDNQVRVYSMNFPDQGVQSFLLDDLVYDEKHDWANYPKGVLSVFADKGYVSERGFDAVFYGTIPNGAGLSSSASIEVLTATIWNTLNDFQVDPINLVKLCQQAENSFIGINCGIMDQFSIGLGKKDYAILLDCESLNYEYHPLKLDEFAIVIANTNKRRGLADSKYNERRGECETALGKLQEKHQITSLCELDSATFEKDQEIITDEIHRKRARHAIFENERTIQAAKSLTEGDLKKFGQLLNESHLSLRDDYEVTGKELDSLVKAAWDEETVIGARMTGAGFGGCTVNIIHKDQLDEVMKRIGDKYQKETGLEAMFYVAESGQGPHEIT</sequence>
<dbReference type="InterPro" id="IPR036554">
    <property type="entry name" value="GHMP_kinase_C_sf"/>
</dbReference>
<dbReference type="PROSITE" id="PS00106">
    <property type="entry name" value="GALACTOKINASE"/>
    <property type="match status" value="1"/>
</dbReference>
<dbReference type="NCBIfam" id="NF003705">
    <property type="entry name" value="PRK05322.1"/>
    <property type="match status" value="1"/>
</dbReference>
<evidence type="ECO:0000259" key="14">
    <source>
        <dbReference type="Pfam" id="PF08544"/>
    </source>
</evidence>
<dbReference type="Pfam" id="PF10509">
    <property type="entry name" value="GalKase_gal_bdg"/>
    <property type="match status" value="1"/>
</dbReference>
<evidence type="ECO:0000256" key="11">
    <source>
        <dbReference type="HAMAP-Rule" id="MF_00246"/>
    </source>
</evidence>
<dbReference type="InterPro" id="IPR020568">
    <property type="entry name" value="Ribosomal_Su5_D2-typ_SF"/>
</dbReference>
<feature type="binding site" evidence="11">
    <location>
        <begin position="129"/>
        <end position="135"/>
    </location>
    <ligand>
        <name>ATP</name>
        <dbReference type="ChEBI" id="CHEBI:30616"/>
    </ligand>
</feature>
<keyword evidence="7 11" id="KW-0067">ATP-binding</keyword>
<dbReference type="EMBL" id="JAHQCR010000075">
    <property type="protein sequence ID" value="MBU9723314.1"/>
    <property type="molecule type" value="Genomic_DNA"/>
</dbReference>
<feature type="binding site" evidence="11">
    <location>
        <position position="135"/>
    </location>
    <ligand>
        <name>Mg(2+)</name>
        <dbReference type="ChEBI" id="CHEBI:18420"/>
    </ligand>
</feature>
<protein>
    <recommendedName>
        <fullName evidence="11 12">Galactokinase</fullName>
        <ecNumber evidence="11 12">2.7.1.6</ecNumber>
    </recommendedName>
    <alternativeName>
        <fullName evidence="11">Galactose kinase</fullName>
    </alternativeName>
</protein>
<evidence type="ECO:0000259" key="13">
    <source>
        <dbReference type="Pfam" id="PF00288"/>
    </source>
</evidence>
<keyword evidence="9 11" id="KW-0299">Galactose metabolism</keyword>
<dbReference type="InterPro" id="IPR019539">
    <property type="entry name" value="GalKase_N"/>
</dbReference>
<dbReference type="InterPro" id="IPR014721">
    <property type="entry name" value="Ribsml_uS5_D2-typ_fold_subgr"/>
</dbReference>
<proteinExistence type="inferred from homology"/>
<feature type="site" description="Transition state stabilizer" evidence="11">
    <location>
        <position position="32"/>
    </location>
</feature>
<dbReference type="InterPro" id="IPR022963">
    <property type="entry name" value="Galactokinase_bac"/>
</dbReference>
<evidence type="ECO:0000256" key="5">
    <source>
        <dbReference type="ARBA" id="ARBA00022741"/>
    </source>
</evidence>
<evidence type="ECO:0000256" key="7">
    <source>
        <dbReference type="ARBA" id="ARBA00022840"/>
    </source>
</evidence>
<evidence type="ECO:0000256" key="8">
    <source>
        <dbReference type="ARBA" id="ARBA00022842"/>
    </source>
</evidence>
<evidence type="ECO:0000256" key="4">
    <source>
        <dbReference type="ARBA" id="ARBA00022723"/>
    </source>
</evidence>
<feature type="binding site" evidence="11">
    <location>
        <begin position="38"/>
        <end position="41"/>
    </location>
    <ligand>
        <name>substrate</name>
    </ligand>
</feature>
<gene>
    <name evidence="11" type="primary">galK</name>
    <name evidence="16" type="ORF">KS407_18005</name>
</gene>
<dbReference type="EC" id="2.7.1.6" evidence="11 12"/>
<evidence type="ECO:0000313" key="17">
    <source>
        <dbReference type="Proteomes" id="UP000790580"/>
    </source>
</evidence>
<dbReference type="PROSITE" id="PS00627">
    <property type="entry name" value="GHMP_KINASES_ATP"/>
    <property type="match status" value="1"/>
</dbReference>
<keyword evidence="5 11" id="KW-0547">Nucleotide-binding</keyword>
<keyword evidence="10 11" id="KW-0119">Carbohydrate metabolism</keyword>
<feature type="active site" description="Proton acceptor" evidence="11">
    <location>
        <position position="179"/>
    </location>
</feature>
<keyword evidence="4 11" id="KW-0479">Metal-binding</keyword>